<comment type="caution">
    <text evidence="1">The sequence shown here is derived from an EMBL/GenBank/DDBJ whole genome shotgun (WGS) entry which is preliminary data.</text>
</comment>
<dbReference type="RefSeq" id="WP_161722566.1">
    <property type="nucleotide sequence ID" value="NZ_JAAAXI010000004.1"/>
</dbReference>
<reference evidence="1 2" key="1">
    <citation type="submission" date="2020-01" db="EMBL/GenBank/DDBJ databases">
        <title>Microvirga sp. nov., an arsenate reduction bacterium isolated from Tibet hotspring sediments.</title>
        <authorList>
            <person name="Yuan C.-G."/>
        </authorList>
    </citation>
    <scope>NUCLEOTIDE SEQUENCE [LARGE SCALE GENOMIC DNA]</scope>
    <source>
        <strain evidence="1 2">SYSU G3D203</strain>
    </source>
</reference>
<proteinExistence type="predicted"/>
<gene>
    <name evidence="1" type="ORF">GR303_07440</name>
</gene>
<keyword evidence="2" id="KW-1185">Reference proteome</keyword>
<protein>
    <recommendedName>
        <fullName evidence="3">SIR2-like domain-containing protein</fullName>
    </recommendedName>
</protein>
<organism evidence="1 2">
    <name type="scientific">Microvirga arsenatis</name>
    <dbReference type="NCBI Taxonomy" id="2692265"/>
    <lineage>
        <taxon>Bacteria</taxon>
        <taxon>Pseudomonadati</taxon>
        <taxon>Pseudomonadota</taxon>
        <taxon>Alphaproteobacteria</taxon>
        <taxon>Hyphomicrobiales</taxon>
        <taxon>Methylobacteriaceae</taxon>
        <taxon>Microvirga</taxon>
    </lineage>
</organism>
<evidence type="ECO:0000313" key="2">
    <source>
        <dbReference type="Proteomes" id="UP000818323"/>
    </source>
</evidence>
<sequence length="442" mass="48147">MKGIEFEEGIEIALDSLLNNRLAVLCGAGLSMAPPSALPSAAALAAQAKQAYDAKYGGIREPLPAGIEEQAEFFFKRKELATVYLRSLIDPNAFAGRPNPGHHAVADLLLVRGIQAAVTTNVDCMVETAGQLLFGQIGMGMDGHQLAKLPAGTAPYLKIHGCRTQDLDNTVWAPGQLTIEPVAGRIASSEEWLRINLLDRDLVIVGYWSDWSYLNGILERTLGAVRPSRVIVVDPADNATFETKAPALYALGQRATSEFHHVAASGSDFLDRLRLEFSKSFVRRVLWSGKEAYAETTGNAPDDDWLTAPEIDNDALWLARRDLEGRRPGKPACDRDPPQEALLGLTLIQLRAGGATPDGSYWSMDGRRIRVLRTPNQALHRVKAEFERETAPAVAPDIVIAVGSETQALPSDIVRDGTTPTIIRSSPSRWLTRSEAVEELKL</sequence>
<evidence type="ECO:0000313" key="1">
    <source>
        <dbReference type="EMBL" id="NBJ24186.1"/>
    </source>
</evidence>
<dbReference type="InterPro" id="IPR029035">
    <property type="entry name" value="DHS-like_NAD/FAD-binding_dom"/>
</dbReference>
<evidence type="ECO:0008006" key="3">
    <source>
        <dbReference type="Google" id="ProtNLM"/>
    </source>
</evidence>
<accession>A0ABW9YZB5</accession>
<dbReference type="EMBL" id="JAAAXJ010000003">
    <property type="protein sequence ID" value="NBJ24186.1"/>
    <property type="molecule type" value="Genomic_DNA"/>
</dbReference>
<dbReference type="SUPFAM" id="SSF52467">
    <property type="entry name" value="DHS-like NAD/FAD-binding domain"/>
    <property type="match status" value="1"/>
</dbReference>
<dbReference type="Proteomes" id="UP000818323">
    <property type="component" value="Unassembled WGS sequence"/>
</dbReference>
<name>A0ABW9YZB5_9HYPH</name>
<dbReference type="Gene3D" id="3.40.50.1220">
    <property type="entry name" value="TPP-binding domain"/>
    <property type="match status" value="1"/>
</dbReference>